<feature type="transmembrane region" description="Helical" evidence="15">
    <location>
        <begin position="183"/>
        <end position="201"/>
    </location>
</feature>
<evidence type="ECO:0000313" key="16">
    <source>
        <dbReference type="EMBL" id="KAK7490861.1"/>
    </source>
</evidence>
<dbReference type="GO" id="GO:0015293">
    <property type="term" value="F:symporter activity"/>
    <property type="evidence" value="ECO:0007669"/>
    <property type="project" value="UniProtKB-KW"/>
</dbReference>
<comment type="subcellular location">
    <subcellularLocation>
        <location evidence="1">Membrane</location>
        <topology evidence="1">Multi-pass membrane protein</topology>
    </subcellularLocation>
</comment>
<dbReference type="AlphaFoldDB" id="A0ABD0KUU9"/>
<dbReference type="CDD" id="cd11474">
    <property type="entry name" value="SLC5sbd_CHT"/>
    <property type="match status" value="1"/>
</dbReference>
<dbReference type="GO" id="GO:0015220">
    <property type="term" value="F:choline transmembrane transporter activity"/>
    <property type="evidence" value="ECO:0007669"/>
    <property type="project" value="UniProtKB-ARBA"/>
</dbReference>
<feature type="transmembrane region" description="Helical" evidence="15">
    <location>
        <begin position="120"/>
        <end position="143"/>
    </location>
</feature>
<gene>
    <name evidence="16" type="ORF">BaRGS_00017917</name>
</gene>
<evidence type="ECO:0008006" key="18">
    <source>
        <dbReference type="Google" id="ProtNLM"/>
    </source>
</evidence>
<evidence type="ECO:0000256" key="14">
    <source>
        <dbReference type="SAM" id="MobiDB-lite"/>
    </source>
</evidence>
<evidence type="ECO:0000256" key="2">
    <source>
        <dbReference type="ARBA" id="ARBA00006434"/>
    </source>
</evidence>
<feature type="transmembrane region" description="Helical" evidence="15">
    <location>
        <begin position="221"/>
        <end position="241"/>
    </location>
</feature>
<dbReference type="InterPro" id="IPR001734">
    <property type="entry name" value="Na/solute_symporter"/>
</dbReference>
<feature type="transmembrane region" description="Helical" evidence="15">
    <location>
        <begin position="426"/>
        <end position="445"/>
    </location>
</feature>
<protein>
    <recommendedName>
        <fullName evidence="18">High-affinity choline transporter 1</fullName>
    </recommendedName>
</protein>
<keyword evidence="6" id="KW-0530">Neurotransmitter biosynthesis</keyword>
<feature type="compositionally biased region" description="Basic and acidic residues" evidence="14">
    <location>
        <begin position="545"/>
        <end position="555"/>
    </location>
</feature>
<evidence type="ECO:0000256" key="10">
    <source>
        <dbReference type="ARBA" id="ARBA00023136"/>
    </source>
</evidence>
<dbReference type="GO" id="GO:0006814">
    <property type="term" value="P:sodium ion transport"/>
    <property type="evidence" value="ECO:0007669"/>
    <property type="project" value="UniProtKB-KW"/>
</dbReference>
<dbReference type="EMBL" id="JACVVK020000122">
    <property type="protein sequence ID" value="KAK7490861.1"/>
    <property type="molecule type" value="Genomic_DNA"/>
</dbReference>
<evidence type="ECO:0000313" key="17">
    <source>
        <dbReference type="Proteomes" id="UP001519460"/>
    </source>
</evidence>
<feature type="transmembrane region" description="Helical" evidence="15">
    <location>
        <begin position="76"/>
        <end position="99"/>
    </location>
</feature>
<accession>A0ABD0KUU9</accession>
<dbReference type="Pfam" id="PF00474">
    <property type="entry name" value="SSF"/>
    <property type="match status" value="1"/>
</dbReference>
<evidence type="ECO:0000256" key="5">
    <source>
        <dbReference type="ARBA" id="ARBA00022847"/>
    </source>
</evidence>
<evidence type="ECO:0000256" key="7">
    <source>
        <dbReference type="ARBA" id="ARBA00022989"/>
    </source>
</evidence>
<keyword evidence="4 15" id="KW-0812">Transmembrane</keyword>
<evidence type="ECO:0000256" key="8">
    <source>
        <dbReference type="ARBA" id="ARBA00023053"/>
    </source>
</evidence>
<keyword evidence="5" id="KW-0769">Symport</keyword>
<feature type="transmembrane region" description="Helical" evidence="15">
    <location>
        <begin position="155"/>
        <end position="176"/>
    </location>
</feature>
<dbReference type="PROSITE" id="PS50283">
    <property type="entry name" value="NA_SOLUT_SYMP_3"/>
    <property type="match status" value="1"/>
</dbReference>
<proteinExistence type="inferred from homology"/>
<keyword evidence="3" id="KW-0813">Transport</keyword>
<dbReference type="Proteomes" id="UP001519460">
    <property type="component" value="Unassembled WGS sequence"/>
</dbReference>
<feature type="transmembrane region" description="Helical" evidence="15">
    <location>
        <begin position="262"/>
        <end position="285"/>
    </location>
</feature>
<evidence type="ECO:0000256" key="6">
    <source>
        <dbReference type="ARBA" id="ARBA00022979"/>
    </source>
</evidence>
<comment type="caution">
    <text evidence="16">The sequence shown here is derived from an EMBL/GenBank/DDBJ whole genome shotgun (WGS) entry which is preliminary data.</text>
</comment>
<feature type="transmembrane region" description="Helical" evidence="15">
    <location>
        <begin position="305"/>
        <end position="327"/>
    </location>
</feature>
<dbReference type="PANTHER" id="PTHR45897:SF4">
    <property type="entry name" value="HIGH-AFFINITY CHOLINE TRANSPORTER 1"/>
    <property type="match status" value="1"/>
</dbReference>
<reference evidence="16 17" key="1">
    <citation type="journal article" date="2023" name="Sci. Data">
        <title>Genome assembly of the Korean intertidal mud-creeper Batillaria attramentaria.</title>
        <authorList>
            <person name="Patra A.K."/>
            <person name="Ho P.T."/>
            <person name="Jun S."/>
            <person name="Lee S.J."/>
            <person name="Kim Y."/>
            <person name="Won Y.J."/>
        </authorList>
    </citation>
    <scope>NUCLEOTIDE SEQUENCE [LARGE SCALE GENOMIC DNA]</scope>
    <source>
        <strain evidence="16">Wonlab-2016</strain>
    </source>
</reference>
<name>A0ABD0KUU9_9CAEN</name>
<evidence type="ECO:0000256" key="9">
    <source>
        <dbReference type="ARBA" id="ARBA00023065"/>
    </source>
</evidence>
<dbReference type="PANTHER" id="PTHR45897">
    <property type="entry name" value="HIGH-AFFINITY CHOLINE TRANSPORTER 1"/>
    <property type="match status" value="1"/>
</dbReference>
<feature type="transmembrane region" description="Helical" evidence="15">
    <location>
        <begin position="465"/>
        <end position="486"/>
    </location>
</feature>
<organism evidence="16 17">
    <name type="scientific">Batillaria attramentaria</name>
    <dbReference type="NCBI Taxonomy" id="370345"/>
    <lineage>
        <taxon>Eukaryota</taxon>
        <taxon>Metazoa</taxon>
        <taxon>Spiralia</taxon>
        <taxon>Lophotrochozoa</taxon>
        <taxon>Mollusca</taxon>
        <taxon>Gastropoda</taxon>
        <taxon>Caenogastropoda</taxon>
        <taxon>Sorbeoconcha</taxon>
        <taxon>Cerithioidea</taxon>
        <taxon>Batillariidae</taxon>
        <taxon>Batillaria</taxon>
    </lineage>
</organism>
<evidence type="ECO:0000256" key="1">
    <source>
        <dbReference type="ARBA" id="ARBA00004141"/>
    </source>
</evidence>
<keyword evidence="9" id="KW-0406">Ion transport</keyword>
<comment type="similarity">
    <text evidence="2 13">Belongs to the sodium:solute symporter (SSF) (TC 2.A.21) family.</text>
</comment>
<keyword evidence="17" id="KW-1185">Reference proteome</keyword>
<evidence type="ECO:0000256" key="13">
    <source>
        <dbReference type="RuleBase" id="RU362091"/>
    </source>
</evidence>
<keyword evidence="8" id="KW-0915">Sodium</keyword>
<keyword evidence="11" id="KW-0325">Glycoprotein</keyword>
<feature type="transmembrane region" description="Helical" evidence="15">
    <location>
        <begin position="366"/>
        <end position="383"/>
    </location>
</feature>
<dbReference type="Gene3D" id="1.20.1730.10">
    <property type="entry name" value="Sodium/glucose cotransporter"/>
    <property type="match status" value="1"/>
</dbReference>
<feature type="transmembrane region" description="Helical" evidence="15">
    <location>
        <begin position="6"/>
        <end position="25"/>
    </location>
</feature>
<dbReference type="GO" id="GO:0016020">
    <property type="term" value="C:membrane"/>
    <property type="evidence" value="ECO:0007669"/>
    <property type="project" value="UniProtKB-SubCell"/>
</dbReference>
<evidence type="ECO:0000256" key="15">
    <source>
        <dbReference type="SAM" id="Phobius"/>
    </source>
</evidence>
<evidence type="ECO:0000256" key="3">
    <source>
        <dbReference type="ARBA" id="ARBA00022448"/>
    </source>
</evidence>
<evidence type="ECO:0000256" key="12">
    <source>
        <dbReference type="ARBA" id="ARBA00023201"/>
    </source>
</evidence>
<dbReference type="InterPro" id="IPR052244">
    <property type="entry name" value="Choline_transporter"/>
</dbReference>
<keyword evidence="10 15" id="KW-0472">Membrane</keyword>
<feature type="transmembrane region" description="Helical" evidence="15">
    <location>
        <begin position="389"/>
        <end position="414"/>
    </location>
</feature>
<feature type="compositionally biased region" description="Basic and acidic residues" evidence="14">
    <location>
        <begin position="518"/>
        <end position="535"/>
    </location>
</feature>
<keyword evidence="7 15" id="KW-1133">Transmembrane helix</keyword>
<keyword evidence="12" id="KW-0739">Sodium transport</keyword>
<feature type="transmembrane region" description="Helical" evidence="15">
    <location>
        <begin position="46"/>
        <end position="64"/>
    </location>
</feature>
<sequence length="555" mass="60580">MSVNIPGLCSVVGFYLIILITGIIAGRKTAKSGTKEDIILADRSMGVLLSFFTLTATNIGGGYINGTAESIAFDGLLWTQAPVCYCIAVTIAGVVYAPKVRKAGYVTMFDPFQLKYGRKVGALLFLPQMLSDMFWAASVLAALGNTVAVILNFDAMWSTIISAAVVIVYTFLGGLYSVAYTDVIQLLFIAGGLYLVFPFTWTNDAVDLSRVSDTWLGTIPPNYIGMYMDIAFLLIMGGLPWQVYYQRVLACKNYKIARNSTIMCAVFSFFLSLPPAFIGIAGAAADWNQTLYTGEVPLPESRRSFVLPLAMQYLCPLPVSIIGIGAVSAAVMSSADSCILASASVFTKNIYCDIIRPKASDREMVWLLRVSVIVVGSLATLIACTANSVYGLFVLCSDLMYVILFPQFTLVLWFTQSNAYGCLAGYSVAFLLRVLGGEPLIGLPALLRFPLYDEAAGQLFPFRTFSMLCNCAVTISVSLLTNAMFFRGWVPAKYDKLNCLRQRTIEFLDKHELEPMADDTRVTAPEKGDHPEVARRAVKPGSLLTEERDGGNEKL</sequence>
<evidence type="ECO:0000256" key="11">
    <source>
        <dbReference type="ARBA" id="ARBA00023180"/>
    </source>
</evidence>
<dbReference type="InterPro" id="IPR038377">
    <property type="entry name" value="Na/Glc_symporter_sf"/>
</dbReference>
<evidence type="ECO:0000256" key="4">
    <source>
        <dbReference type="ARBA" id="ARBA00022692"/>
    </source>
</evidence>
<feature type="region of interest" description="Disordered" evidence="14">
    <location>
        <begin position="518"/>
        <end position="555"/>
    </location>
</feature>